<dbReference type="EC" id="2.1.1.200" evidence="5"/>
<keyword evidence="2 5" id="KW-0489">Methyltransferase</keyword>
<dbReference type="Proteomes" id="UP000626148">
    <property type="component" value="Unassembled WGS sequence"/>
</dbReference>
<reference evidence="7" key="2">
    <citation type="submission" date="2020-09" db="EMBL/GenBank/DDBJ databases">
        <authorList>
            <person name="Sun Q."/>
            <person name="Kim S."/>
        </authorList>
    </citation>
    <scope>NUCLEOTIDE SEQUENCE</scope>
    <source>
        <strain evidence="7">KCTC 22169</strain>
    </source>
</reference>
<dbReference type="SUPFAM" id="SSF75217">
    <property type="entry name" value="alpha/beta knot"/>
    <property type="match status" value="1"/>
</dbReference>
<dbReference type="PIRSF" id="PIRSF004808">
    <property type="entry name" value="LasT"/>
    <property type="match status" value="1"/>
</dbReference>
<evidence type="ECO:0000256" key="1">
    <source>
        <dbReference type="ARBA" id="ARBA00007228"/>
    </source>
</evidence>
<keyword evidence="8" id="KW-1185">Reference proteome</keyword>
<comment type="similarity">
    <text evidence="1">Belongs to the class IV-like SAM-binding methyltransferase superfamily. RNA methyltransferase TrmH family.</text>
</comment>
<dbReference type="GO" id="GO:0003723">
    <property type="term" value="F:RNA binding"/>
    <property type="evidence" value="ECO:0007669"/>
    <property type="project" value="InterPro"/>
</dbReference>
<dbReference type="Gene3D" id="1.10.8.590">
    <property type="match status" value="1"/>
</dbReference>
<comment type="catalytic activity">
    <reaction evidence="5">
        <text>cytidine(32) in tRNA + S-adenosyl-L-methionine = 2'-O-methylcytidine(32) in tRNA + S-adenosyl-L-homocysteine + H(+)</text>
        <dbReference type="Rhea" id="RHEA:42932"/>
        <dbReference type="Rhea" id="RHEA-COMP:10288"/>
        <dbReference type="Rhea" id="RHEA-COMP:10289"/>
        <dbReference type="ChEBI" id="CHEBI:15378"/>
        <dbReference type="ChEBI" id="CHEBI:57856"/>
        <dbReference type="ChEBI" id="CHEBI:59789"/>
        <dbReference type="ChEBI" id="CHEBI:74495"/>
        <dbReference type="ChEBI" id="CHEBI:82748"/>
        <dbReference type="EC" id="2.1.1.200"/>
    </reaction>
</comment>
<dbReference type="Gene3D" id="3.40.1280.10">
    <property type="match status" value="1"/>
</dbReference>
<comment type="subcellular location">
    <subcellularLocation>
        <location evidence="5">Cytoplasm</location>
    </subcellularLocation>
</comment>
<dbReference type="NCBIfam" id="NF011694">
    <property type="entry name" value="PRK15114.1"/>
    <property type="match status" value="1"/>
</dbReference>
<reference evidence="7" key="1">
    <citation type="journal article" date="2014" name="Int. J. Syst. Evol. Microbiol.">
        <title>Complete genome sequence of Corynebacterium casei LMG S-19264T (=DSM 44701T), isolated from a smear-ripened cheese.</title>
        <authorList>
            <consortium name="US DOE Joint Genome Institute (JGI-PGF)"/>
            <person name="Walter F."/>
            <person name="Albersmeier A."/>
            <person name="Kalinowski J."/>
            <person name="Ruckert C."/>
        </authorList>
    </citation>
    <scope>NUCLEOTIDE SEQUENCE</scope>
    <source>
        <strain evidence="7">KCTC 22169</strain>
    </source>
</reference>
<dbReference type="GO" id="GO:0002128">
    <property type="term" value="P:tRNA nucleoside ribose methylation"/>
    <property type="evidence" value="ECO:0007669"/>
    <property type="project" value="TreeGrafter"/>
</dbReference>
<dbReference type="InterPro" id="IPR029028">
    <property type="entry name" value="Alpha/beta_knot_MTases"/>
</dbReference>
<dbReference type="CDD" id="cd18093">
    <property type="entry name" value="SpoU-like_TrmJ"/>
    <property type="match status" value="1"/>
</dbReference>
<organism evidence="7 8">
    <name type="scientific">Saccharospirillum salsuginis</name>
    <dbReference type="NCBI Taxonomy" id="418750"/>
    <lineage>
        <taxon>Bacteria</taxon>
        <taxon>Pseudomonadati</taxon>
        <taxon>Pseudomonadota</taxon>
        <taxon>Gammaproteobacteria</taxon>
        <taxon>Oceanospirillales</taxon>
        <taxon>Saccharospirillaceae</taxon>
        <taxon>Saccharospirillum</taxon>
    </lineage>
</organism>
<dbReference type="GO" id="GO:0005829">
    <property type="term" value="C:cytosol"/>
    <property type="evidence" value="ECO:0007669"/>
    <property type="project" value="TreeGrafter"/>
</dbReference>
<dbReference type="InterPro" id="IPR004384">
    <property type="entry name" value="RNA_MeTrfase_TrmJ/LasT"/>
</dbReference>
<dbReference type="PANTHER" id="PTHR42786:SF2">
    <property type="entry name" value="TRNA (CYTIDINE_URIDINE-2'-O-)-METHYLTRANSFERASE TRMJ"/>
    <property type="match status" value="1"/>
</dbReference>
<evidence type="ECO:0000256" key="4">
    <source>
        <dbReference type="ARBA" id="ARBA00022691"/>
    </source>
</evidence>
<dbReference type="GO" id="GO:0160206">
    <property type="term" value="F:tRNA (cytidine(32)/uridine(32)-2'-O)-methyltransferase activity"/>
    <property type="evidence" value="ECO:0007669"/>
    <property type="project" value="UniProtKB-EC"/>
</dbReference>
<name>A0A918K1N7_9GAMM</name>
<keyword evidence="5" id="KW-0819">tRNA processing</keyword>
<evidence type="ECO:0000256" key="3">
    <source>
        <dbReference type="ARBA" id="ARBA00022679"/>
    </source>
</evidence>
<evidence type="ECO:0000256" key="5">
    <source>
        <dbReference type="RuleBase" id="RU362024"/>
    </source>
</evidence>
<dbReference type="InterPro" id="IPR001537">
    <property type="entry name" value="SpoU_MeTrfase"/>
</dbReference>
<gene>
    <name evidence="5 7" type="primary">trmJ</name>
    <name evidence="7" type="ORF">GCM10007392_02850</name>
</gene>
<accession>A0A918K1N7</accession>
<keyword evidence="4 5" id="KW-0949">S-adenosyl-L-methionine</keyword>
<comment type="caution">
    <text evidence="7">The sequence shown here is derived from an EMBL/GenBank/DDBJ whole genome shotgun (WGS) entry which is preliminary data.</text>
</comment>
<feature type="domain" description="tRNA/rRNA methyltransferase SpoU type" evidence="6">
    <location>
        <begin position="17"/>
        <end position="166"/>
    </location>
</feature>
<keyword evidence="5" id="KW-0963">Cytoplasm</keyword>
<dbReference type="RefSeq" id="WP_229805092.1">
    <property type="nucleotide sequence ID" value="NZ_BMXR01000001.1"/>
</dbReference>
<evidence type="ECO:0000313" key="8">
    <source>
        <dbReference type="Proteomes" id="UP000626148"/>
    </source>
</evidence>
<keyword evidence="3" id="KW-0808">Transferase</keyword>
<sequence length="257" mass="28531">MSQTEPAMQEAINPDDIRVVMVHTSHSGNIGAAARAMKTMGLTRLVLVSPADFPSEEAYARSSGAQDVLDQAQVVEDLDEAIAECGLVVGASARSRSLPWPLVNPREMADRVADHPAGSPVALLFGRERSGLTNEELARCHCHVNIPANPDYSSLNVAQAVQVMVYELRMRQVLAEPQTPERWGVTWDQPPARSEQLEGLFDHWEKTLVEIDFLDPNNPRTLMNKLRRLILRAQPDEVEANILRGMLTQVDKSIRKP</sequence>
<comment type="catalytic activity">
    <reaction evidence="5">
        <text>uridine(32) in tRNA + S-adenosyl-L-methionine = 2'-O-methyluridine(32) in tRNA + S-adenosyl-L-homocysteine + H(+)</text>
        <dbReference type="Rhea" id="RHEA:42936"/>
        <dbReference type="Rhea" id="RHEA-COMP:10107"/>
        <dbReference type="Rhea" id="RHEA-COMP:10290"/>
        <dbReference type="ChEBI" id="CHEBI:15378"/>
        <dbReference type="ChEBI" id="CHEBI:57856"/>
        <dbReference type="ChEBI" id="CHEBI:59789"/>
        <dbReference type="ChEBI" id="CHEBI:65315"/>
        <dbReference type="ChEBI" id="CHEBI:74478"/>
        <dbReference type="EC" id="2.1.1.200"/>
    </reaction>
</comment>
<dbReference type="FunFam" id="3.40.1280.10:FF:000006">
    <property type="entry name" value="Uncharacterized tRNA/rRNA methyltransferase HI_0380"/>
    <property type="match status" value="1"/>
</dbReference>
<proteinExistence type="inferred from homology"/>
<dbReference type="AlphaFoldDB" id="A0A918K1N7"/>
<dbReference type="NCBIfam" id="TIGR00050">
    <property type="entry name" value="rRNA_methyl_1"/>
    <property type="match status" value="1"/>
</dbReference>
<dbReference type="PANTHER" id="PTHR42786">
    <property type="entry name" value="TRNA/RRNA METHYLTRANSFERASE"/>
    <property type="match status" value="1"/>
</dbReference>
<evidence type="ECO:0000256" key="2">
    <source>
        <dbReference type="ARBA" id="ARBA00022603"/>
    </source>
</evidence>
<dbReference type="Pfam" id="PF00588">
    <property type="entry name" value="SpoU_methylase"/>
    <property type="match status" value="1"/>
</dbReference>
<dbReference type="EMBL" id="BMXR01000001">
    <property type="protein sequence ID" value="GGX39758.1"/>
    <property type="molecule type" value="Genomic_DNA"/>
</dbReference>
<evidence type="ECO:0000313" key="7">
    <source>
        <dbReference type="EMBL" id="GGX39758.1"/>
    </source>
</evidence>
<protein>
    <recommendedName>
        <fullName evidence="5">tRNA (cytidine/uridine-2'-O-)-methyltransferase TrmJ</fullName>
        <ecNumber evidence="5">2.1.1.200</ecNumber>
    </recommendedName>
    <alternativeName>
        <fullName evidence="5">tRNA (cytidine(32)/uridine(32)-2'-O)-methyltransferase</fullName>
    </alternativeName>
    <alternativeName>
        <fullName evidence="5">tRNA Cm32/Um32 methyltransferase</fullName>
    </alternativeName>
</protein>
<evidence type="ECO:0000259" key="6">
    <source>
        <dbReference type="Pfam" id="PF00588"/>
    </source>
</evidence>
<dbReference type="InterPro" id="IPR029026">
    <property type="entry name" value="tRNA_m1G_MTases_N"/>
</dbReference>
<comment type="function">
    <text evidence="5">Catalyzes the formation of 2'O-methylated cytidine (Cm32) or 2'O-methylated uridine (Um32) at position 32 in tRNA.</text>
</comment>
<comment type="subunit">
    <text evidence="5">Homodimer.</text>
</comment>